<gene>
    <name evidence="1" type="ORF">GCM10017600_15870</name>
</gene>
<accession>A0A9W6HY20</accession>
<evidence type="ECO:0000313" key="1">
    <source>
        <dbReference type="EMBL" id="GLK08182.1"/>
    </source>
</evidence>
<name>A0A9W6HY20_9ACTN</name>
<dbReference type="EMBL" id="BSEV01000002">
    <property type="protein sequence ID" value="GLK08182.1"/>
    <property type="molecule type" value="Genomic_DNA"/>
</dbReference>
<organism evidence="1 2">
    <name type="scientific">Streptosporangium carneum</name>
    <dbReference type="NCBI Taxonomy" id="47481"/>
    <lineage>
        <taxon>Bacteria</taxon>
        <taxon>Bacillati</taxon>
        <taxon>Actinomycetota</taxon>
        <taxon>Actinomycetes</taxon>
        <taxon>Streptosporangiales</taxon>
        <taxon>Streptosporangiaceae</taxon>
        <taxon>Streptosporangium</taxon>
    </lineage>
</organism>
<reference evidence="1" key="2">
    <citation type="submission" date="2023-01" db="EMBL/GenBank/DDBJ databases">
        <authorList>
            <person name="Sun Q."/>
            <person name="Evtushenko L."/>
        </authorList>
    </citation>
    <scope>NUCLEOTIDE SEQUENCE</scope>
    <source>
        <strain evidence="1">VKM Ac-2007</strain>
    </source>
</reference>
<keyword evidence="2" id="KW-1185">Reference proteome</keyword>
<sequence>MRHGIEVRIGGRATATSLLIIYMRTLDGWIFGEADSFAWVQEWQIGRDRLLRRSYRDTRFAALMECGLCHGEGTARCAVSGEAGRAAAAGGEAGRRRALAEAGRGTGADLEKDVKEEMEKGMEKGCSLCDGTGRLDRLWLRERR</sequence>
<proteinExistence type="predicted"/>
<dbReference type="AlphaFoldDB" id="A0A9W6HY20"/>
<evidence type="ECO:0000313" key="2">
    <source>
        <dbReference type="Proteomes" id="UP001143474"/>
    </source>
</evidence>
<reference evidence="1" key="1">
    <citation type="journal article" date="2014" name="Int. J. Syst. Evol. Microbiol.">
        <title>Complete genome sequence of Corynebacterium casei LMG S-19264T (=DSM 44701T), isolated from a smear-ripened cheese.</title>
        <authorList>
            <consortium name="US DOE Joint Genome Institute (JGI-PGF)"/>
            <person name="Walter F."/>
            <person name="Albersmeier A."/>
            <person name="Kalinowski J."/>
            <person name="Ruckert C."/>
        </authorList>
    </citation>
    <scope>NUCLEOTIDE SEQUENCE</scope>
    <source>
        <strain evidence="1">VKM Ac-2007</strain>
    </source>
</reference>
<dbReference type="Proteomes" id="UP001143474">
    <property type="component" value="Unassembled WGS sequence"/>
</dbReference>
<comment type="caution">
    <text evidence="1">The sequence shown here is derived from an EMBL/GenBank/DDBJ whole genome shotgun (WGS) entry which is preliminary data.</text>
</comment>
<protein>
    <submittedName>
        <fullName evidence="1">Uncharacterized protein</fullName>
    </submittedName>
</protein>